<feature type="domain" description="Aldehyde oxidase/xanthine dehydrogenase a/b hammerhead" evidence="3">
    <location>
        <begin position="30"/>
        <end position="134"/>
    </location>
</feature>
<evidence type="ECO:0000313" key="5">
    <source>
        <dbReference type="Proteomes" id="UP001500013"/>
    </source>
</evidence>
<dbReference type="InterPro" id="IPR037165">
    <property type="entry name" value="AldOxase/xan_DH_Mopterin-bd_sf"/>
</dbReference>
<dbReference type="Gene3D" id="3.30.365.10">
    <property type="entry name" value="Aldehyde oxidase/xanthine dehydrogenase, molybdopterin binding domain"/>
    <property type="match status" value="4"/>
</dbReference>
<organism evidence="4 5">
    <name type="scientific">Terrabacter lapilli</name>
    <dbReference type="NCBI Taxonomy" id="436231"/>
    <lineage>
        <taxon>Bacteria</taxon>
        <taxon>Bacillati</taxon>
        <taxon>Actinomycetota</taxon>
        <taxon>Actinomycetes</taxon>
        <taxon>Micrococcales</taxon>
        <taxon>Intrasporangiaceae</taxon>
        <taxon>Terrabacter</taxon>
    </lineage>
</organism>
<dbReference type="SUPFAM" id="SSF54665">
    <property type="entry name" value="CO dehydrogenase molybdoprotein N-domain-like"/>
    <property type="match status" value="1"/>
</dbReference>
<dbReference type="InterPro" id="IPR000674">
    <property type="entry name" value="Ald_Oxase/Xan_DH_a/b"/>
</dbReference>
<dbReference type="Gene3D" id="3.90.1170.50">
    <property type="entry name" value="Aldehyde oxidase/xanthine dehydrogenase, a/b hammerhead"/>
    <property type="match status" value="1"/>
</dbReference>
<proteinExistence type="predicted"/>
<dbReference type="Pfam" id="PF02738">
    <property type="entry name" value="MoCoBD_1"/>
    <property type="match status" value="1"/>
</dbReference>
<dbReference type="SMART" id="SM01008">
    <property type="entry name" value="Ald_Xan_dh_C"/>
    <property type="match status" value="1"/>
</dbReference>
<evidence type="ECO:0000256" key="1">
    <source>
        <dbReference type="ARBA" id="ARBA00022505"/>
    </source>
</evidence>
<dbReference type="Pfam" id="PF01315">
    <property type="entry name" value="Ald_Xan_dh_C"/>
    <property type="match status" value="1"/>
</dbReference>
<reference evidence="4 5" key="1">
    <citation type="journal article" date="2019" name="Int. J. Syst. Evol. Microbiol.">
        <title>The Global Catalogue of Microorganisms (GCM) 10K type strain sequencing project: providing services to taxonomists for standard genome sequencing and annotation.</title>
        <authorList>
            <consortium name="The Broad Institute Genomics Platform"/>
            <consortium name="The Broad Institute Genome Sequencing Center for Infectious Disease"/>
            <person name="Wu L."/>
            <person name="Ma J."/>
        </authorList>
    </citation>
    <scope>NUCLEOTIDE SEQUENCE [LARGE SCALE GENOMIC DNA]</scope>
    <source>
        <strain evidence="4 5">JCM 15628</strain>
    </source>
</reference>
<evidence type="ECO:0000256" key="2">
    <source>
        <dbReference type="ARBA" id="ARBA00023002"/>
    </source>
</evidence>
<sequence>MTTDQAGQDQLEAVAMGSRVARTEGPLKVRGAATYAYEAPADDPLFLHLVQSTVAKGSVRSVDAEAALAHEGVVAVLDHTDAPRLESGENAELQVLQTADVAFRGQVVAVVVAESPEAAREGARLVRVDYDVQEHRAELRPGDPDAYAPEQVNPAFPTDTAVGHLDRALEAAAVVVDETYTTPFEHNNPMEPHATTARWAAEGETDGPRLVLDASTQSVHGVVSELAPILGLEPDELRVRSPYVGGGFGSKGLPHAHDVVAALAARAHPGRPVRLALTRQQMFALAGYRTATIQRFRLAAGADGTLLGIEHAVLEQTSALKEFAEQTAVATRHMYAAPNRRTSHRLVALDVAVPSWMRAPGEMPGMAAHEMAMDELAVACGLDPVELRVRNEPEVDPESGQPFGHRKLVECLRTGAERFGWADRDPRPGARLDGDWLVGTGVAAATYPYYRQPANTARIEALGGGRYAVSIGAADIGTGALTVLGQIAADALGVEVGDIDVHLGDSSLPQATVAGGSAGTASWGSAIVGAARAFRDEHGASPAVGDVSTGTPPDNPAMDTHSLHSFGAHFVELGVNVWTGEPRLRRMLGVFSAGRIINPTTARSQLIGGMVMGLGSGLLEESVRDPRFGHVVTQDLATYHVASHADVPAIEAMWLDESDPLTNPMGSRGIGEIGIVGAAAAVANAAWHATGIRVRDLPVTADKLLDLPADLPALEGHPARDA</sequence>
<dbReference type="Proteomes" id="UP001500013">
    <property type="component" value="Unassembled WGS sequence"/>
</dbReference>
<dbReference type="InterPro" id="IPR046867">
    <property type="entry name" value="AldOxase/xan_DH_MoCoBD2"/>
</dbReference>
<name>A0ABN2S3T2_9MICO</name>
<keyword evidence="1" id="KW-0500">Molybdenum</keyword>
<dbReference type="RefSeq" id="WP_344061425.1">
    <property type="nucleotide sequence ID" value="NZ_BAAAPU010000007.1"/>
</dbReference>
<dbReference type="EMBL" id="BAAAPU010000007">
    <property type="protein sequence ID" value="GAA1979563.1"/>
    <property type="molecule type" value="Genomic_DNA"/>
</dbReference>
<keyword evidence="5" id="KW-1185">Reference proteome</keyword>
<gene>
    <name evidence="4" type="ORF">GCM10009817_20290</name>
</gene>
<dbReference type="PANTHER" id="PTHR11908:SF132">
    <property type="entry name" value="ALDEHYDE OXIDASE 1-RELATED"/>
    <property type="match status" value="1"/>
</dbReference>
<dbReference type="InterPro" id="IPR016208">
    <property type="entry name" value="Ald_Oxase/xanthine_DH-like"/>
</dbReference>
<dbReference type="SUPFAM" id="SSF56003">
    <property type="entry name" value="Molybdenum cofactor-binding domain"/>
    <property type="match status" value="1"/>
</dbReference>
<dbReference type="InterPro" id="IPR008274">
    <property type="entry name" value="AldOxase/xan_DH_MoCoBD1"/>
</dbReference>
<evidence type="ECO:0000313" key="4">
    <source>
        <dbReference type="EMBL" id="GAA1979563.1"/>
    </source>
</evidence>
<accession>A0ABN2S3T2</accession>
<evidence type="ECO:0000259" key="3">
    <source>
        <dbReference type="SMART" id="SM01008"/>
    </source>
</evidence>
<comment type="caution">
    <text evidence="4">The sequence shown here is derived from an EMBL/GenBank/DDBJ whole genome shotgun (WGS) entry which is preliminary data.</text>
</comment>
<protein>
    <submittedName>
        <fullName evidence="4">Xanthine dehydrogenase family protein molybdopterin-binding subunit</fullName>
    </submittedName>
</protein>
<dbReference type="PANTHER" id="PTHR11908">
    <property type="entry name" value="XANTHINE DEHYDROGENASE"/>
    <property type="match status" value="1"/>
</dbReference>
<keyword evidence="2" id="KW-0560">Oxidoreductase</keyword>
<dbReference type="InterPro" id="IPR036856">
    <property type="entry name" value="Ald_Oxase/Xan_DH_a/b_sf"/>
</dbReference>
<dbReference type="Pfam" id="PF20256">
    <property type="entry name" value="MoCoBD_2"/>
    <property type="match status" value="2"/>
</dbReference>